<evidence type="ECO:0000313" key="2">
    <source>
        <dbReference type="EMBL" id="CAB3799353.1"/>
    </source>
</evidence>
<proteinExistence type="predicted"/>
<accession>A0A6S7C1M9</accession>
<organism evidence="2 3">
    <name type="scientific">Paraburkholderia ultramafica</name>
    <dbReference type="NCBI Taxonomy" id="1544867"/>
    <lineage>
        <taxon>Bacteria</taxon>
        <taxon>Pseudomonadati</taxon>
        <taxon>Pseudomonadota</taxon>
        <taxon>Betaproteobacteria</taxon>
        <taxon>Burkholderiales</taxon>
        <taxon>Burkholderiaceae</taxon>
        <taxon>Paraburkholderia</taxon>
    </lineage>
</organism>
<dbReference type="SUPFAM" id="SSF46689">
    <property type="entry name" value="Homeodomain-like"/>
    <property type="match status" value="1"/>
</dbReference>
<protein>
    <recommendedName>
        <fullName evidence="1">DNA binding HTH domain-containing protein</fullName>
    </recommendedName>
</protein>
<evidence type="ECO:0000313" key="3">
    <source>
        <dbReference type="Proteomes" id="UP000494365"/>
    </source>
</evidence>
<dbReference type="Proteomes" id="UP000494365">
    <property type="component" value="Unassembled WGS sequence"/>
</dbReference>
<feature type="domain" description="DNA binding HTH" evidence="1">
    <location>
        <begin position="13"/>
        <end position="49"/>
    </location>
</feature>
<dbReference type="Pfam" id="PF02954">
    <property type="entry name" value="HTH_8"/>
    <property type="match status" value="1"/>
</dbReference>
<dbReference type="AlphaFoldDB" id="A0A6S7C1M9"/>
<evidence type="ECO:0000259" key="1">
    <source>
        <dbReference type="Pfam" id="PF02954"/>
    </source>
</evidence>
<name>A0A6S7C1M9_9BURK</name>
<dbReference type="Gene3D" id="1.10.10.60">
    <property type="entry name" value="Homeodomain-like"/>
    <property type="match status" value="1"/>
</dbReference>
<dbReference type="InterPro" id="IPR009057">
    <property type="entry name" value="Homeodomain-like_sf"/>
</dbReference>
<dbReference type="GO" id="GO:0043565">
    <property type="term" value="F:sequence-specific DNA binding"/>
    <property type="evidence" value="ECO:0007669"/>
    <property type="project" value="InterPro"/>
</dbReference>
<keyword evidence="3" id="KW-1185">Reference proteome</keyword>
<dbReference type="RefSeq" id="WP_175152006.1">
    <property type="nucleotide sequence ID" value="NZ_CADIKK010000026.1"/>
</dbReference>
<dbReference type="EMBL" id="CADIKK010000026">
    <property type="protein sequence ID" value="CAB3799353.1"/>
    <property type="molecule type" value="Genomic_DNA"/>
</dbReference>
<reference evidence="2 3" key="1">
    <citation type="submission" date="2020-04" db="EMBL/GenBank/DDBJ databases">
        <authorList>
            <person name="De Canck E."/>
        </authorList>
    </citation>
    <scope>NUCLEOTIDE SEQUENCE [LARGE SCALE GENOMIC DNA]</scope>
    <source>
        <strain evidence="2 3">LMG 28614</strain>
    </source>
</reference>
<sequence length="53" mass="6213">MLSAELKSAPEDERGRLLRAQTATNWNKSKAASKLQWSRMTLYRKMARYKIVQ</sequence>
<dbReference type="PRINTS" id="PR01590">
    <property type="entry name" value="HTHFIS"/>
</dbReference>
<gene>
    <name evidence="2" type="ORF">LMG28614_04947</name>
</gene>
<dbReference type="InterPro" id="IPR002197">
    <property type="entry name" value="HTH_Fis"/>
</dbReference>